<dbReference type="SUPFAM" id="SSF52980">
    <property type="entry name" value="Restriction endonuclease-like"/>
    <property type="match status" value="1"/>
</dbReference>
<dbReference type="NCBIfam" id="TIGR01450">
    <property type="entry name" value="recC"/>
    <property type="match status" value="1"/>
</dbReference>
<dbReference type="RefSeq" id="WP_131867154.1">
    <property type="nucleotide sequence ID" value="NZ_SMCR01000011.1"/>
</dbReference>
<keyword evidence="2 10" id="KW-0547">Nucleotide-binding</keyword>
<dbReference type="GO" id="GO:0005524">
    <property type="term" value="F:ATP binding"/>
    <property type="evidence" value="ECO:0007669"/>
    <property type="project" value="UniProtKB-UniRule"/>
</dbReference>
<evidence type="ECO:0000256" key="3">
    <source>
        <dbReference type="ARBA" id="ARBA00022763"/>
    </source>
</evidence>
<organism evidence="12 13">
    <name type="scientific">Biostraticola tofi</name>
    <dbReference type="NCBI Taxonomy" id="466109"/>
    <lineage>
        <taxon>Bacteria</taxon>
        <taxon>Pseudomonadati</taxon>
        <taxon>Pseudomonadota</taxon>
        <taxon>Gammaproteobacteria</taxon>
        <taxon>Enterobacterales</taxon>
        <taxon>Bruguierivoracaceae</taxon>
        <taxon>Biostraticola</taxon>
    </lineage>
</organism>
<evidence type="ECO:0000256" key="7">
    <source>
        <dbReference type="ARBA" id="ARBA00022840"/>
    </source>
</evidence>
<evidence type="ECO:0000256" key="9">
    <source>
        <dbReference type="ARBA" id="ARBA00023204"/>
    </source>
</evidence>
<dbReference type="SUPFAM" id="SSF52540">
    <property type="entry name" value="P-loop containing nucleoside triphosphate hydrolases"/>
    <property type="match status" value="2"/>
</dbReference>
<proteinExistence type="inferred from homology"/>
<dbReference type="FunFam" id="3.40.50.300:FF:001153">
    <property type="entry name" value="RecBCD enzyme subunit RecC"/>
    <property type="match status" value="1"/>
</dbReference>
<dbReference type="Gene3D" id="3.40.50.10930">
    <property type="match status" value="1"/>
</dbReference>
<keyword evidence="9 10" id="KW-0234">DNA repair</keyword>
<evidence type="ECO:0000256" key="4">
    <source>
        <dbReference type="ARBA" id="ARBA00022801"/>
    </source>
</evidence>
<keyword evidence="3 10" id="KW-0227">DNA damage</keyword>
<name>A0A4R3YN92_9GAMM</name>
<evidence type="ECO:0000256" key="6">
    <source>
        <dbReference type="ARBA" id="ARBA00022839"/>
    </source>
</evidence>
<reference evidence="12 13" key="1">
    <citation type="submission" date="2019-03" db="EMBL/GenBank/DDBJ databases">
        <title>Genomic Encyclopedia of Type Strains, Phase IV (KMG-IV): sequencing the most valuable type-strain genomes for metagenomic binning, comparative biology and taxonomic classification.</title>
        <authorList>
            <person name="Goeker M."/>
        </authorList>
    </citation>
    <scope>NUCLEOTIDE SEQUENCE [LARGE SCALE GENOMIC DNA]</scope>
    <source>
        <strain evidence="12 13">DSM 19580</strain>
    </source>
</reference>
<dbReference type="InterPro" id="IPR011335">
    <property type="entry name" value="Restrct_endonuc-II-like"/>
</dbReference>
<dbReference type="Proteomes" id="UP000295719">
    <property type="component" value="Unassembled WGS sequence"/>
</dbReference>
<feature type="domain" description="RecC C-terminal" evidence="11">
    <location>
        <begin position="831"/>
        <end position="1050"/>
    </location>
</feature>
<dbReference type="PIRSF" id="PIRSF000980">
    <property type="entry name" value="RecC"/>
    <property type="match status" value="1"/>
</dbReference>
<keyword evidence="5 10" id="KW-0347">Helicase</keyword>
<dbReference type="Gene3D" id="1.10.10.990">
    <property type="match status" value="1"/>
</dbReference>
<evidence type="ECO:0000256" key="2">
    <source>
        <dbReference type="ARBA" id="ARBA00022741"/>
    </source>
</evidence>
<dbReference type="InterPro" id="IPR013986">
    <property type="entry name" value="DExx_box_DNA_helicase_dom_sf"/>
</dbReference>
<evidence type="ECO:0000256" key="5">
    <source>
        <dbReference type="ARBA" id="ARBA00022806"/>
    </source>
</evidence>
<keyword evidence="1 10" id="KW-0540">Nuclease</keyword>
<dbReference type="InterPro" id="IPR027417">
    <property type="entry name" value="P-loop_NTPase"/>
</dbReference>
<dbReference type="PANTHER" id="PTHR30591">
    <property type="entry name" value="RECBCD ENZYME SUBUNIT RECC"/>
    <property type="match status" value="1"/>
</dbReference>
<protein>
    <recommendedName>
        <fullName evidence="10">RecBCD enzyme subunit RecC</fullName>
    </recommendedName>
    <alternativeName>
        <fullName evidence="10">Exonuclease V subunit RecC</fullName>
        <shortName evidence="10">ExoV subunit RecC</shortName>
    </alternativeName>
    <alternativeName>
        <fullName evidence="10">Helicase/nuclease RecBCD subunit RecC</fullName>
    </alternativeName>
</protein>
<keyword evidence="6 10" id="KW-0269">Exonuclease</keyword>
<dbReference type="EMBL" id="SMCR01000011">
    <property type="protein sequence ID" value="TCV92614.1"/>
    <property type="molecule type" value="Genomic_DNA"/>
</dbReference>
<keyword evidence="8 10" id="KW-0238">DNA-binding</keyword>
<comment type="function">
    <text evidence="10">A helicase/nuclease that prepares dsDNA breaks (DSB) for recombinational DNA repair. Binds to DSBs and unwinds DNA via a highly rapid and processive ATP-dependent bidirectional helicase activity. Unwinds dsDNA until it encounters a Chi (crossover hotspot instigator) sequence from the 3' direction. Cuts ssDNA a few nucleotides 3' to the Chi site. The properties and activities of the enzyme are changed at Chi. The Chi-altered holoenzyme produces a long 3'-ssDNA overhang and facilitates RecA-binding to the ssDNA for homologous DNA recombination and repair. Holoenzyme degrades any linearized DNA that is unable to undergo homologous recombination. In the holoenzyme this subunit recognizes the wild-type Chi sequence, and when added to isolated RecB increases its ATP-dependent helicase processivity.</text>
</comment>
<dbReference type="NCBIfam" id="NF008289">
    <property type="entry name" value="PRK11069.1"/>
    <property type="match status" value="1"/>
</dbReference>
<evidence type="ECO:0000259" key="11">
    <source>
        <dbReference type="Pfam" id="PF17946"/>
    </source>
</evidence>
<dbReference type="GO" id="GO:0008854">
    <property type="term" value="F:exodeoxyribonuclease V activity"/>
    <property type="evidence" value="ECO:0007669"/>
    <property type="project" value="InterPro"/>
</dbReference>
<evidence type="ECO:0000256" key="10">
    <source>
        <dbReference type="HAMAP-Rule" id="MF_01486"/>
    </source>
</evidence>
<dbReference type="GO" id="GO:0003678">
    <property type="term" value="F:DNA helicase activity"/>
    <property type="evidence" value="ECO:0007669"/>
    <property type="project" value="UniProtKB-UniRule"/>
</dbReference>
<dbReference type="GO" id="GO:0003677">
    <property type="term" value="F:DNA binding"/>
    <property type="evidence" value="ECO:0007669"/>
    <property type="project" value="UniProtKB-UniRule"/>
</dbReference>
<evidence type="ECO:0000313" key="12">
    <source>
        <dbReference type="EMBL" id="TCV92614.1"/>
    </source>
</evidence>
<dbReference type="GO" id="GO:0009338">
    <property type="term" value="C:exodeoxyribonuclease V complex"/>
    <property type="evidence" value="ECO:0007669"/>
    <property type="project" value="InterPro"/>
</dbReference>
<evidence type="ECO:0000313" key="13">
    <source>
        <dbReference type="Proteomes" id="UP000295719"/>
    </source>
</evidence>
<evidence type="ECO:0000256" key="8">
    <source>
        <dbReference type="ARBA" id="ARBA00023125"/>
    </source>
</evidence>
<dbReference type="InterPro" id="IPR041500">
    <property type="entry name" value="RecC_C"/>
</dbReference>
<comment type="caution">
    <text evidence="12">The sequence shown here is derived from an EMBL/GenBank/DDBJ whole genome shotgun (WGS) entry which is preliminary data.</text>
</comment>
<comment type="subunit">
    <text evidence="10">Heterotrimer of RecB, RecC and RecD. All subunits contribute to DNA-binding.</text>
</comment>
<evidence type="ECO:0000256" key="1">
    <source>
        <dbReference type="ARBA" id="ARBA00022722"/>
    </source>
</evidence>
<sequence length="1137" mass="129591">MFTVYHSNQLDVLKMLAAALIEGKPLSDPFQPETVLVQSTGMAQWMQMELAGQFGIAANIDFPLPASFIWQMFTRVLPDIPEESAFSKDAMTWKLMSLLPEMCHQSGFETLSHYLENDDNKRKCFQFAGRIADLYDQYLVYRPDWLSRWEEGQQVEGLGEAQQWQAPLWRALVEKTADSGQSPWHRANLYQHFIQVLTEASQRPAGLPDRVFICGISALPPTYLQALQALGRHIDVHLLFTNPCRYYWGDIRDHAFLARLQSRQRRHYQGLGDQMLFRQPDQAPSLFNGDGEQQVGNPLLASWGKLGRDNLYLLAQLDDAREVDAFVEPADDLLLSSIQRDILDLQDRSVVGMSSETLEQSLAKRPLSRTDRSLCFHVCHSPQREVEVLQDQLLGMISDDGALAARDIIVMVADIDRYTPAIQAVFGNAGPDRYLPFAISDRRARQYHPALPAFLSLLELPDSRFAAEQVLALLEVPALAARFSIDEEDLQVLRRWVDESGIRWGLDDDTVRELMLPATGQHTWRFGLMRMLLGYAMDSQAGDWQGILPYDESSGLVAELAGNLAQLLMRLKVWRDRLSTPLTLAEWQPCCRELLTDFFLPDAETEAALALIETQWQQILQFGLQSFYPDKVSVTLLRDELTSRLEEERVSQRFLAGSVNFCTLMPMRSIPFKVICLLGMNDGVYPRTLPPTGFDLMAQQSRRGDRSRRDDDRYLFLEALICAQQRFYISFIGRSIQDNTPRYPSVLVSELVDYIAQSFCLAGDEHLDVDTSAHRVKEHLYQWHSRMPFAPENFMPGTPGQSFSIEWLPAASASGTPPSQFVQPLSDRPLTELTFDGLRRFYGHPVRAYFQQRLGVYFKLEETELSADEPFVIDSLTRYQLNDRLVNALINDEDPATLYRHIRAAGHLPFGAFGELYWARQQEEIAPLAQLIREQRRPESRSIEVRVDCGDLELSGWLPQVQVDGLLRWRPGNLWMKDGMALWLEHLAWCAMGGRGESRMFGIRGQWQFAALPAAEAQARLRTLVEGYRQGMNLPLMLLNRCGGAWLEQCFDRQAASIDWREDTQRRARDKLLLAWQGDGYTPGEAQDPYLHRLIPELDAGTIDMIIQSACDWLLEPFSLNLADKAAPGGEKKITRQ</sequence>
<dbReference type="AlphaFoldDB" id="A0A4R3YN92"/>
<dbReference type="Gene3D" id="1.10.10.160">
    <property type="match status" value="1"/>
</dbReference>
<dbReference type="PANTHER" id="PTHR30591:SF1">
    <property type="entry name" value="RECBCD ENZYME SUBUNIT RECC"/>
    <property type="match status" value="1"/>
</dbReference>
<dbReference type="CDD" id="cd22353">
    <property type="entry name" value="RecC_C-like"/>
    <property type="match status" value="1"/>
</dbReference>
<dbReference type="HAMAP" id="MF_01486">
    <property type="entry name" value="RecC"/>
    <property type="match status" value="1"/>
</dbReference>
<accession>A0A4R3YN92</accession>
<dbReference type="InterPro" id="IPR006697">
    <property type="entry name" value="RecC"/>
</dbReference>
<keyword evidence="4 10" id="KW-0378">Hydrolase</keyword>
<dbReference type="Gene3D" id="3.40.50.300">
    <property type="entry name" value="P-loop containing nucleotide triphosphate hydrolases"/>
    <property type="match status" value="2"/>
</dbReference>
<comment type="miscellaneous">
    <text evidence="10">In the RecBCD complex, RecB has a slow 3'-5' helicase, an exonuclease activity and loads RecA onto ssDNA, RecD has a fast 5'-3' helicase activity, while RecC stimulates the ATPase and processivity of the RecB helicase and contributes to recognition of the Chi site.</text>
</comment>
<gene>
    <name evidence="10" type="primary">recC</name>
    <name evidence="12" type="ORF">EDC52_11162</name>
</gene>
<keyword evidence="7 10" id="KW-0067">ATP-binding</keyword>
<dbReference type="Pfam" id="PF04257">
    <property type="entry name" value="Exonuc_V_gamma"/>
    <property type="match status" value="1"/>
</dbReference>
<keyword evidence="13" id="KW-1185">Reference proteome</keyword>
<dbReference type="OrthoDB" id="9762834at2"/>
<dbReference type="GO" id="GO:0000724">
    <property type="term" value="P:double-strand break repair via homologous recombination"/>
    <property type="evidence" value="ECO:0007669"/>
    <property type="project" value="UniProtKB-UniRule"/>
</dbReference>
<comment type="similarity">
    <text evidence="10">Belongs to the RecC family.</text>
</comment>
<dbReference type="Pfam" id="PF17946">
    <property type="entry name" value="RecC_C"/>
    <property type="match status" value="1"/>
</dbReference>